<feature type="signal peptide" evidence="1">
    <location>
        <begin position="1"/>
        <end position="28"/>
    </location>
</feature>
<evidence type="ECO:0000259" key="2">
    <source>
        <dbReference type="Pfam" id="PF24837"/>
    </source>
</evidence>
<evidence type="ECO:0000313" key="3">
    <source>
        <dbReference type="EMBL" id="QDC25330.1"/>
    </source>
</evidence>
<evidence type="ECO:0000256" key="1">
    <source>
        <dbReference type="SAM" id="SignalP"/>
    </source>
</evidence>
<gene>
    <name evidence="3" type="ORF">FE374_12545</name>
</gene>
<feature type="chain" id="PRO_5038379518" description="AMIN-like domain-containing protein" evidence="1">
    <location>
        <begin position="29"/>
        <end position="185"/>
    </location>
</feature>
<accession>A0A5B8C5I8</accession>
<dbReference type="InterPro" id="IPR056303">
    <property type="entry name" value="AMIN-like"/>
</dbReference>
<dbReference type="OrthoDB" id="3393679at2"/>
<dbReference type="Proteomes" id="UP000314616">
    <property type="component" value="Chromosome"/>
</dbReference>
<proteinExistence type="predicted"/>
<protein>
    <recommendedName>
        <fullName evidence="2">AMIN-like domain-containing protein</fullName>
    </recommendedName>
</protein>
<reference evidence="3 4" key="1">
    <citation type="submission" date="2019-05" db="EMBL/GenBank/DDBJ databases">
        <title>Georgenia *** sp. nov., and Georgenia *** sp. nov., isolated from the intestinal contents of plateau pika (Ochotona curzoniae) in the Qinghai-Tibet plateau of China.</title>
        <authorList>
            <person name="Tian Z."/>
        </authorList>
    </citation>
    <scope>NUCLEOTIDE SEQUENCE [LARGE SCALE GENOMIC DNA]</scope>
    <source>
        <strain evidence="3 4">Z443</strain>
    </source>
</reference>
<dbReference type="RefSeq" id="WP_139929499.1">
    <property type="nucleotide sequence ID" value="NZ_CP040915.1"/>
</dbReference>
<dbReference type="Pfam" id="PF24837">
    <property type="entry name" value="AMIN-like"/>
    <property type="match status" value="1"/>
</dbReference>
<keyword evidence="1" id="KW-0732">Signal</keyword>
<organism evidence="3 4">
    <name type="scientific">Georgenia yuyongxinii</name>
    <dbReference type="NCBI Taxonomy" id="2589797"/>
    <lineage>
        <taxon>Bacteria</taxon>
        <taxon>Bacillati</taxon>
        <taxon>Actinomycetota</taxon>
        <taxon>Actinomycetes</taxon>
        <taxon>Micrococcales</taxon>
        <taxon>Bogoriellaceae</taxon>
        <taxon>Georgenia</taxon>
    </lineage>
</organism>
<feature type="domain" description="AMIN-like" evidence="2">
    <location>
        <begin position="51"/>
        <end position="183"/>
    </location>
</feature>
<name>A0A5B8C5I8_9MICO</name>
<dbReference type="KEGG" id="gyu:FE374_12545"/>
<evidence type="ECO:0000313" key="4">
    <source>
        <dbReference type="Proteomes" id="UP000314616"/>
    </source>
</evidence>
<dbReference type="EMBL" id="CP040915">
    <property type="protein sequence ID" value="QDC25330.1"/>
    <property type="molecule type" value="Genomic_DNA"/>
</dbReference>
<sequence length="185" mass="19790">MRRLLRVLLALVFALALVGPATSASAHAGPYCGIYWGSLAKHAGSVSGSEYLTNIRAGQHPCYDRLVLDVRGGRVSGYDVRYASVFTEGEGAFIPLRGAADLRITAFVHADDGMGHATYDPANATEAVDVTGFRTFKQVAWGNSFEGQSTVGLGVRARLPFRVFVLDGGPGHATSRLVIDVAHRW</sequence>
<dbReference type="AlphaFoldDB" id="A0A5B8C5I8"/>